<dbReference type="PANTHER" id="PTHR10000:SF8">
    <property type="entry name" value="HAD SUPERFAMILY HYDROLASE-LIKE, TYPE 3"/>
    <property type="match status" value="1"/>
</dbReference>
<gene>
    <name evidence="3" type="ORF">P271_244</name>
</gene>
<evidence type="ECO:0000256" key="2">
    <source>
        <dbReference type="ARBA" id="ARBA00034778"/>
    </source>
</evidence>
<comment type="cofactor">
    <cofactor evidence="1">
        <name>Mg(2+)</name>
        <dbReference type="ChEBI" id="CHEBI:18420"/>
    </cofactor>
</comment>
<dbReference type="PANTHER" id="PTHR10000">
    <property type="entry name" value="PHOSPHOSERINE PHOSPHATASE"/>
    <property type="match status" value="1"/>
</dbReference>
<sequence length="271" mass="30860">MKMNKIKIVVSDIDGTFIDDNKQVSPNTIKAIQKIKNKGLLFALCSGREPNTIKNLAMKWGIISYVDIIIGFSGGQIIYLKNNKIENTYFLSELAIKDIIDHFKDMEVNFAVPDKGFLYFPKEDKFVSILSKYDDMPYIITNFDSYLKEPKPKLMIITKETNMSNVIERSLTLNSKHYHGKPVQTGKFLFEYMHENVNKAKAIEIAIKKYGLKMENVLAFGDAENDVEMIDKSGIGVAMGNACKNTKDVSNFITDDNNNDGIYNFIEKNFI</sequence>
<evidence type="ECO:0000256" key="1">
    <source>
        <dbReference type="ARBA" id="ARBA00001946"/>
    </source>
</evidence>
<accession>A0A084U375</accession>
<dbReference type="InterPro" id="IPR023214">
    <property type="entry name" value="HAD_sf"/>
</dbReference>
<dbReference type="EMBL" id="AWQU01000084">
    <property type="protein sequence ID" value="KFB07411.1"/>
    <property type="molecule type" value="Genomic_DNA"/>
</dbReference>
<dbReference type="InterPro" id="IPR000150">
    <property type="entry name" value="Cof"/>
</dbReference>
<dbReference type="SUPFAM" id="SSF56784">
    <property type="entry name" value="HAD-like"/>
    <property type="match status" value="1"/>
</dbReference>
<name>A0A084U375_MALIO</name>
<reference evidence="3 4" key="1">
    <citation type="journal article" date="2014" name="PLoS ONE">
        <title>Reduction of Hydrogen Peroxide Accumulation and Toxicity by a Catalase from Mycoplasma iowae.</title>
        <authorList>
            <person name="Pritchard R.E."/>
            <person name="Prassinos A.J."/>
            <person name="Osborne J.D."/>
            <person name="Raviv Z."/>
            <person name="Balish M.F."/>
        </authorList>
    </citation>
    <scope>NUCLEOTIDE SEQUENCE [LARGE SCALE GENOMIC DNA]</scope>
    <source>
        <strain evidence="3 4">DK-CPA</strain>
    </source>
</reference>
<evidence type="ECO:0000313" key="4">
    <source>
        <dbReference type="Proteomes" id="UP000028523"/>
    </source>
</evidence>
<dbReference type="Gene3D" id="3.40.50.1000">
    <property type="entry name" value="HAD superfamily/HAD-like"/>
    <property type="match status" value="1"/>
</dbReference>
<dbReference type="NCBIfam" id="TIGR00099">
    <property type="entry name" value="Cof-subfamily"/>
    <property type="match status" value="1"/>
</dbReference>
<dbReference type="SFLD" id="SFLDG01140">
    <property type="entry name" value="C2.B:_Phosphomannomutase_and_P"/>
    <property type="match status" value="1"/>
</dbReference>
<dbReference type="Pfam" id="PF08282">
    <property type="entry name" value="Hydrolase_3"/>
    <property type="match status" value="1"/>
</dbReference>
<keyword evidence="4" id="KW-1185">Reference proteome</keyword>
<dbReference type="AlphaFoldDB" id="A0A084U375"/>
<dbReference type="RefSeq" id="WP_004025094.1">
    <property type="nucleotide sequence ID" value="NZ_AWQU01000084.1"/>
</dbReference>
<comment type="similarity">
    <text evidence="2">Belongs to the HAD-like hydrolase superfamily. Cof family.</text>
</comment>
<dbReference type="NCBIfam" id="TIGR01484">
    <property type="entry name" value="HAD-SF-IIB"/>
    <property type="match status" value="1"/>
</dbReference>
<dbReference type="SFLD" id="SFLDS00003">
    <property type="entry name" value="Haloacid_Dehalogenase"/>
    <property type="match status" value="1"/>
</dbReference>
<dbReference type="InterPro" id="IPR036412">
    <property type="entry name" value="HAD-like_sf"/>
</dbReference>
<proteinExistence type="inferred from homology"/>
<keyword evidence="3" id="KW-0378">Hydrolase</keyword>
<dbReference type="GO" id="GO:0005829">
    <property type="term" value="C:cytosol"/>
    <property type="evidence" value="ECO:0007669"/>
    <property type="project" value="TreeGrafter"/>
</dbReference>
<organism evidence="3 4">
    <name type="scientific">Malacoplasma iowae DK-CPA</name>
    <dbReference type="NCBI Taxonomy" id="1394179"/>
    <lineage>
        <taxon>Bacteria</taxon>
        <taxon>Bacillati</taxon>
        <taxon>Mycoplasmatota</taxon>
        <taxon>Mycoplasmoidales</taxon>
        <taxon>Mycoplasmoidaceae</taxon>
        <taxon>Malacoplasma</taxon>
    </lineage>
</organism>
<dbReference type="GO" id="GO:0016791">
    <property type="term" value="F:phosphatase activity"/>
    <property type="evidence" value="ECO:0007669"/>
    <property type="project" value="TreeGrafter"/>
</dbReference>
<dbReference type="InterPro" id="IPR006379">
    <property type="entry name" value="HAD-SF_hydro_IIB"/>
</dbReference>
<comment type="caution">
    <text evidence="3">The sequence shown here is derived from an EMBL/GenBank/DDBJ whole genome shotgun (WGS) entry which is preliminary data.</text>
</comment>
<dbReference type="Proteomes" id="UP000028523">
    <property type="component" value="Unassembled WGS sequence"/>
</dbReference>
<dbReference type="GeneID" id="96866567"/>
<evidence type="ECO:0000313" key="3">
    <source>
        <dbReference type="EMBL" id="KFB07411.1"/>
    </source>
</evidence>
<dbReference type="Gene3D" id="3.30.1240.10">
    <property type="match status" value="1"/>
</dbReference>
<dbReference type="GO" id="GO:0000287">
    <property type="term" value="F:magnesium ion binding"/>
    <property type="evidence" value="ECO:0007669"/>
    <property type="project" value="TreeGrafter"/>
</dbReference>
<protein>
    <submittedName>
        <fullName evidence="3">Hydrolase, HAD superfamily</fullName>
    </submittedName>
</protein>